<dbReference type="PANTHER" id="PTHR43019:SF23">
    <property type="entry name" value="PROTEASE DO-LIKE 5, CHLOROPLASTIC"/>
    <property type="match status" value="1"/>
</dbReference>
<comment type="similarity">
    <text evidence="2 7">Belongs to the peptidase S1B family.</text>
</comment>
<evidence type="ECO:0000256" key="8">
    <source>
        <dbReference type="SAM" id="Phobius"/>
    </source>
</evidence>
<evidence type="ECO:0000256" key="7">
    <source>
        <dbReference type="RuleBase" id="RU004296"/>
    </source>
</evidence>
<comment type="subcellular location">
    <subcellularLocation>
        <location evidence="1">Secreted</location>
    </subcellularLocation>
</comment>
<sequence>MARGLRGSGVWALLLAVLILALVAVGAWWLFNRQPAVTAEAPKPLIPDAVLKIPGVLQNEVAALKESNDRLATGISEAEALLKGDVCDPKRQAELEALLQKVEFASQLETPPAKIDEAAKASQASAASAEGAAALRNDALVQQLRAQTVFILAPIGGDDVVIGSGMVIAPGLVLTNRHVVAGSVGRDLVVMASSLSKPLLGRVKVLSAEPTGNAGDHYSDDFALVTVDGSLSAPPLRMAGEVQPLDPVIAAGFPANIITADKQFQDLQAGRAVGMPQVVLSRGDIRVVENQGGPTAVVAHTAEISEGNSGGPLVNACGQLVGINTFGIRLPGQDRSSGFAIGDAAINRFLQSQNVGLETGERCAADRM</sequence>
<evidence type="ECO:0000256" key="5">
    <source>
        <dbReference type="ARBA" id="ARBA00022801"/>
    </source>
</evidence>
<gene>
    <name evidence="9" type="ORF">Q8A70_14655</name>
</gene>
<evidence type="ECO:0000256" key="1">
    <source>
        <dbReference type="ARBA" id="ARBA00004613"/>
    </source>
</evidence>
<keyword evidence="8" id="KW-0812">Transmembrane</keyword>
<keyword evidence="8" id="KW-0472">Membrane</keyword>
<dbReference type="RefSeq" id="WP_379956404.1">
    <property type="nucleotide sequence ID" value="NZ_JAUYVI010000004.1"/>
</dbReference>
<evidence type="ECO:0000256" key="3">
    <source>
        <dbReference type="ARBA" id="ARBA00022670"/>
    </source>
</evidence>
<dbReference type="GO" id="GO:0008233">
    <property type="term" value="F:peptidase activity"/>
    <property type="evidence" value="ECO:0007669"/>
    <property type="project" value="UniProtKB-KW"/>
</dbReference>
<keyword evidence="3 7" id="KW-0645">Protease</keyword>
<dbReference type="SUPFAM" id="SSF50494">
    <property type="entry name" value="Trypsin-like serine proteases"/>
    <property type="match status" value="1"/>
</dbReference>
<evidence type="ECO:0000256" key="6">
    <source>
        <dbReference type="ARBA" id="ARBA00022825"/>
    </source>
</evidence>
<evidence type="ECO:0000313" key="10">
    <source>
        <dbReference type="Proteomes" id="UP001230156"/>
    </source>
</evidence>
<evidence type="ECO:0000256" key="2">
    <source>
        <dbReference type="ARBA" id="ARBA00008764"/>
    </source>
</evidence>
<name>A0ABU0YQM1_9PROT</name>
<keyword evidence="10" id="KW-1185">Reference proteome</keyword>
<protein>
    <recommendedName>
        <fullName evidence="7">Serine protease</fullName>
        <ecNumber evidence="7">3.4.21.-</ecNumber>
    </recommendedName>
</protein>
<evidence type="ECO:0000313" key="9">
    <source>
        <dbReference type="EMBL" id="MDQ7248923.1"/>
    </source>
</evidence>
<dbReference type="InterPro" id="IPR009003">
    <property type="entry name" value="Peptidase_S1_PA"/>
</dbReference>
<accession>A0ABU0YQM1</accession>
<dbReference type="Proteomes" id="UP001230156">
    <property type="component" value="Unassembled WGS sequence"/>
</dbReference>
<feature type="transmembrane region" description="Helical" evidence="8">
    <location>
        <begin position="12"/>
        <end position="31"/>
    </location>
</feature>
<dbReference type="PANTHER" id="PTHR43019">
    <property type="entry name" value="SERINE ENDOPROTEASE DEGS"/>
    <property type="match status" value="1"/>
</dbReference>
<dbReference type="InterPro" id="IPR008256">
    <property type="entry name" value="Peptidase_S1B"/>
</dbReference>
<dbReference type="Pfam" id="PF13365">
    <property type="entry name" value="Trypsin_2"/>
    <property type="match status" value="1"/>
</dbReference>
<keyword evidence="4" id="KW-0732">Signal</keyword>
<dbReference type="InterPro" id="IPR043504">
    <property type="entry name" value="Peptidase_S1_PA_chymotrypsin"/>
</dbReference>
<reference evidence="10" key="1">
    <citation type="submission" date="2023-08" db="EMBL/GenBank/DDBJ databases">
        <title>Rhodospirillaceae gen. nov., a novel taxon isolated from the Yangtze River Yuezi River estuary sludge.</title>
        <authorList>
            <person name="Ruan L."/>
        </authorList>
    </citation>
    <scope>NUCLEOTIDE SEQUENCE [LARGE SCALE GENOMIC DNA]</scope>
    <source>
        <strain evidence="10">R-7</strain>
    </source>
</reference>
<keyword evidence="8" id="KW-1133">Transmembrane helix</keyword>
<dbReference type="PRINTS" id="PR00839">
    <property type="entry name" value="V8PROTEASE"/>
</dbReference>
<dbReference type="GO" id="GO:0006508">
    <property type="term" value="P:proteolysis"/>
    <property type="evidence" value="ECO:0007669"/>
    <property type="project" value="UniProtKB-KW"/>
</dbReference>
<evidence type="ECO:0000256" key="4">
    <source>
        <dbReference type="ARBA" id="ARBA00022729"/>
    </source>
</evidence>
<dbReference type="EC" id="3.4.21.-" evidence="7"/>
<dbReference type="EMBL" id="JAUYVI010000004">
    <property type="protein sequence ID" value="MDQ7248923.1"/>
    <property type="molecule type" value="Genomic_DNA"/>
</dbReference>
<keyword evidence="5 7" id="KW-0378">Hydrolase</keyword>
<keyword evidence="6 7" id="KW-0720">Serine protease</keyword>
<comment type="caution">
    <text evidence="9">The sequence shown here is derived from an EMBL/GenBank/DDBJ whole genome shotgun (WGS) entry which is preliminary data.</text>
</comment>
<organism evidence="9 10">
    <name type="scientific">Dongia sedimenti</name>
    <dbReference type="NCBI Taxonomy" id="3064282"/>
    <lineage>
        <taxon>Bacteria</taxon>
        <taxon>Pseudomonadati</taxon>
        <taxon>Pseudomonadota</taxon>
        <taxon>Alphaproteobacteria</taxon>
        <taxon>Rhodospirillales</taxon>
        <taxon>Dongiaceae</taxon>
        <taxon>Dongia</taxon>
    </lineage>
</organism>
<dbReference type="Gene3D" id="2.40.10.10">
    <property type="entry name" value="Trypsin-like serine proteases"/>
    <property type="match status" value="2"/>
</dbReference>
<proteinExistence type="inferred from homology"/>